<dbReference type="Gene3D" id="3.40.50.12780">
    <property type="entry name" value="N-terminal domain of ligase-like"/>
    <property type="match status" value="1"/>
</dbReference>
<dbReference type="Pfam" id="PF23562">
    <property type="entry name" value="AMP-binding_C_3"/>
    <property type="match status" value="1"/>
</dbReference>
<keyword evidence="1" id="KW-0547">Nucleotide-binding</keyword>
<comment type="caution">
    <text evidence="4">The sequence shown here is derived from an EMBL/GenBank/DDBJ whole genome shotgun (WGS) entry which is preliminary data.</text>
</comment>
<evidence type="ECO:0000256" key="1">
    <source>
        <dbReference type="ARBA" id="ARBA00022741"/>
    </source>
</evidence>
<protein>
    <submittedName>
        <fullName evidence="4">AMP-dependent synthetase/ligase</fullName>
    </submittedName>
</protein>
<dbReference type="RefSeq" id="WP_379872872.1">
    <property type="nucleotide sequence ID" value="NZ_JBHTBH010000011.1"/>
</dbReference>
<dbReference type="EMBL" id="JBHTBH010000011">
    <property type="protein sequence ID" value="MFC7330223.1"/>
    <property type="molecule type" value="Genomic_DNA"/>
</dbReference>
<dbReference type="SUPFAM" id="SSF56801">
    <property type="entry name" value="Acetyl-CoA synthetase-like"/>
    <property type="match status" value="1"/>
</dbReference>
<dbReference type="InterPro" id="IPR000873">
    <property type="entry name" value="AMP-dep_synth/lig_dom"/>
</dbReference>
<evidence type="ECO:0000313" key="5">
    <source>
        <dbReference type="Proteomes" id="UP001596540"/>
    </source>
</evidence>
<name>A0ABW2KLE2_9ACTN</name>
<dbReference type="InterPro" id="IPR020845">
    <property type="entry name" value="AMP-binding_CS"/>
</dbReference>
<dbReference type="CDD" id="cd05907">
    <property type="entry name" value="VL_LC_FACS_like"/>
    <property type="match status" value="1"/>
</dbReference>
<dbReference type="PROSITE" id="PS00455">
    <property type="entry name" value="AMP_BINDING"/>
    <property type="match status" value="1"/>
</dbReference>
<dbReference type="PANTHER" id="PTHR43272:SF33">
    <property type="entry name" value="AMP-BINDING DOMAIN-CONTAINING PROTEIN-RELATED"/>
    <property type="match status" value="1"/>
</dbReference>
<dbReference type="Pfam" id="PF00501">
    <property type="entry name" value="AMP-binding"/>
    <property type="match status" value="1"/>
</dbReference>
<proteinExistence type="predicted"/>
<evidence type="ECO:0000256" key="2">
    <source>
        <dbReference type="ARBA" id="ARBA00022840"/>
    </source>
</evidence>
<dbReference type="PANTHER" id="PTHR43272">
    <property type="entry name" value="LONG-CHAIN-FATTY-ACID--COA LIGASE"/>
    <property type="match status" value="1"/>
</dbReference>
<keyword evidence="5" id="KW-1185">Reference proteome</keyword>
<evidence type="ECO:0000313" key="4">
    <source>
        <dbReference type="EMBL" id="MFC7330223.1"/>
    </source>
</evidence>
<evidence type="ECO:0000259" key="3">
    <source>
        <dbReference type="Pfam" id="PF00501"/>
    </source>
</evidence>
<accession>A0ABW2KLE2</accession>
<dbReference type="InterPro" id="IPR042099">
    <property type="entry name" value="ANL_N_sf"/>
</dbReference>
<keyword evidence="2" id="KW-0067">ATP-binding</keyword>
<sequence>MTTHSVPALAVPPDTGGLAEPLFRIAETDPERTVLSRRTGAGWTGVRAADFRDQVCGVAAGLAAAGVAPGDRVALLADNRYEWTLADYAVWTAGAVTVPVYPSSSPGQVRAILADSGAVCCLVDTAERALLIDGLRGELPGLRTVRAFDEDAVEGLTASGADVTPDELTARRAAVRPEDPATLVYTSGTTGPPKGCVLTHANFFAEVDNVLAALPELAAPDSAGRGPRTLLFLPLAHVFGRMVQVAAIHGGVELAHSPSVRELLADLTTFRPTFLLAVPYVLEKILDSARRQAGGGVRGAVFAAARNTAVSCSRAMDADGPGPLLRLGRRVFTPLVYRRVLDALGGEVTRVICGGGALDARTLHFFRGIGMEVIEGYGLTETTAAVAATRPGWARPGTVGPPIPGAEIRVAEDGEVLVRGPQTFTGYWNNAEATAAALRDGWFATGDLGEFDAEGNLRITGRKKEILVTAGGKNVQPGPLEDAVRRHPLVGNCMAVGDGRPFVAMLITLDRPALRRWHAEHGRPEDLDPAADSELTAELQKAVDAANTEVSRAESIRAFRVLPGDFTVSDGTLTPTLKLRRAAILERYAAEVEQIYVRR</sequence>
<reference evidence="5" key="1">
    <citation type="journal article" date="2019" name="Int. J. Syst. Evol. Microbiol.">
        <title>The Global Catalogue of Microorganisms (GCM) 10K type strain sequencing project: providing services to taxonomists for standard genome sequencing and annotation.</title>
        <authorList>
            <consortium name="The Broad Institute Genomics Platform"/>
            <consortium name="The Broad Institute Genome Sequencing Center for Infectious Disease"/>
            <person name="Wu L."/>
            <person name="Ma J."/>
        </authorList>
    </citation>
    <scope>NUCLEOTIDE SEQUENCE [LARGE SCALE GENOMIC DNA]</scope>
    <source>
        <strain evidence="5">CGMCC 4.7382</strain>
    </source>
</reference>
<dbReference type="Proteomes" id="UP001596540">
    <property type="component" value="Unassembled WGS sequence"/>
</dbReference>
<gene>
    <name evidence="4" type="ORF">ACFQRF_21085</name>
</gene>
<feature type="domain" description="AMP-dependent synthetase/ligase" evidence="3">
    <location>
        <begin position="24"/>
        <end position="428"/>
    </location>
</feature>
<organism evidence="4 5">
    <name type="scientific">Marinactinospora rubrisoli</name>
    <dbReference type="NCBI Taxonomy" id="2715399"/>
    <lineage>
        <taxon>Bacteria</taxon>
        <taxon>Bacillati</taxon>
        <taxon>Actinomycetota</taxon>
        <taxon>Actinomycetes</taxon>
        <taxon>Streptosporangiales</taxon>
        <taxon>Nocardiopsidaceae</taxon>
        <taxon>Marinactinospora</taxon>
    </lineage>
</organism>